<comment type="caution">
    <text evidence="1">Lacks conserved residue(s) required for the propagation of feature annotation.</text>
</comment>
<keyword evidence="4" id="KW-1185">Reference proteome</keyword>
<dbReference type="Proteomes" id="UP000294933">
    <property type="component" value="Unassembled WGS sequence"/>
</dbReference>
<evidence type="ECO:0000313" key="4">
    <source>
        <dbReference type="Proteomes" id="UP000294933"/>
    </source>
</evidence>
<protein>
    <recommendedName>
        <fullName evidence="2">Response regulatory domain-containing protein</fullName>
    </recommendedName>
</protein>
<reference evidence="3 4" key="1">
    <citation type="submission" date="2018-06" db="EMBL/GenBank/DDBJ databases">
        <title>A transcriptomic atlas of mushroom development highlights an independent origin of complex multicellularity.</title>
        <authorList>
            <consortium name="DOE Joint Genome Institute"/>
            <person name="Krizsan K."/>
            <person name="Almasi E."/>
            <person name="Merenyi Z."/>
            <person name="Sahu N."/>
            <person name="Viragh M."/>
            <person name="Koszo T."/>
            <person name="Mondo S."/>
            <person name="Kiss B."/>
            <person name="Balint B."/>
            <person name="Kues U."/>
            <person name="Barry K."/>
            <person name="Hegedus J.C."/>
            <person name="Henrissat B."/>
            <person name="Johnson J."/>
            <person name="Lipzen A."/>
            <person name="Ohm R."/>
            <person name="Nagy I."/>
            <person name="Pangilinan J."/>
            <person name="Yan J."/>
            <person name="Xiong Y."/>
            <person name="Grigoriev I.V."/>
            <person name="Hibbett D.S."/>
            <person name="Nagy L.G."/>
        </authorList>
    </citation>
    <scope>NUCLEOTIDE SEQUENCE [LARGE SCALE GENOMIC DNA]</scope>
    <source>
        <strain evidence="3 4">SZMC22713</strain>
    </source>
</reference>
<gene>
    <name evidence="3" type="ORF">BD410DRAFT_290121</name>
</gene>
<dbReference type="SUPFAM" id="SSF52172">
    <property type="entry name" value="CheY-like"/>
    <property type="match status" value="1"/>
</dbReference>
<accession>A0A4Y7Q283</accession>
<organism evidence="3 4">
    <name type="scientific">Rickenella mellea</name>
    <dbReference type="NCBI Taxonomy" id="50990"/>
    <lineage>
        <taxon>Eukaryota</taxon>
        <taxon>Fungi</taxon>
        <taxon>Dikarya</taxon>
        <taxon>Basidiomycota</taxon>
        <taxon>Agaricomycotina</taxon>
        <taxon>Agaricomycetes</taxon>
        <taxon>Hymenochaetales</taxon>
        <taxon>Rickenellaceae</taxon>
        <taxon>Rickenella</taxon>
    </lineage>
</organism>
<name>A0A4Y7Q283_9AGAM</name>
<dbReference type="PROSITE" id="PS50110">
    <property type="entry name" value="RESPONSE_REGULATORY"/>
    <property type="match status" value="1"/>
</dbReference>
<dbReference type="AlphaFoldDB" id="A0A4Y7Q283"/>
<dbReference type="EMBL" id="ML170179">
    <property type="protein sequence ID" value="TDL21754.1"/>
    <property type="molecule type" value="Genomic_DNA"/>
</dbReference>
<sequence length="172" mass="19070">MSGGTDIIERLRAPLSHLYPKPDIRSFIGTTTVDSPEIAQVPSHPRLYAQTSSLPSNSLNTLNTLSPSASAELRSPRVLIVDDASICRNIYTRMLVKRGISIWRLTMGEWRLRYSKSSSQRMFGWTLASCLTNQLQMPVCGGLESARMTRHACSCILDVRSQLSLGSLTTKI</sequence>
<dbReference type="GO" id="GO:0000160">
    <property type="term" value="P:phosphorelay signal transduction system"/>
    <property type="evidence" value="ECO:0007669"/>
    <property type="project" value="InterPro"/>
</dbReference>
<feature type="domain" description="Response regulatory" evidence="2">
    <location>
        <begin position="77"/>
        <end position="172"/>
    </location>
</feature>
<proteinExistence type="predicted"/>
<dbReference type="InterPro" id="IPR011006">
    <property type="entry name" value="CheY-like_superfamily"/>
</dbReference>
<dbReference type="InterPro" id="IPR001789">
    <property type="entry name" value="Sig_transdc_resp-reg_receiver"/>
</dbReference>
<evidence type="ECO:0000256" key="1">
    <source>
        <dbReference type="PROSITE-ProRule" id="PRU00169"/>
    </source>
</evidence>
<evidence type="ECO:0000313" key="3">
    <source>
        <dbReference type="EMBL" id="TDL21754.1"/>
    </source>
</evidence>
<dbReference type="VEuPathDB" id="FungiDB:BD410DRAFT_290121"/>
<evidence type="ECO:0000259" key="2">
    <source>
        <dbReference type="PROSITE" id="PS50110"/>
    </source>
</evidence>
<dbReference type="Gene3D" id="3.40.50.2300">
    <property type="match status" value="1"/>
</dbReference>